<name>A0A7W3JUE2_9MICO</name>
<organism evidence="2 3">
    <name type="scientific">Alpinimonas psychrophila</name>
    <dbReference type="NCBI Taxonomy" id="748908"/>
    <lineage>
        <taxon>Bacteria</taxon>
        <taxon>Bacillati</taxon>
        <taxon>Actinomycetota</taxon>
        <taxon>Actinomycetes</taxon>
        <taxon>Micrococcales</taxon>
        <taxon>Microbacteriaceae</taxon>
        <taxon>Alpinimonas</taxon>
    </lineage>
</organism>
<evidence type="ECO:0000313" key="2">
    <source>
        <dbReference type="EMBL" id="MBA8829340.1"/>
    </source>
</evidence>
<reference evidence="2 3" key="1">
    <citation type="submission" date="2020-07" db="EMBL/GenBank/DDBJ databases">
        <title>Sequencing the genomes of 1000 actinobacteria strains.</title>
        <authorList>
            <person name="Klenk H.-P."/>
        </authorList>
    </citation>
    <scope>NUCLEOTIDE SEQUENCE [LARGE SCALE GENOMIC DNA]</scope>
    <source>
        <strain evidence="2 3">DSM 23737</strain>
    </source>
</reference>
<protein>
    <recommendedName>
        <fullName evidence="4">YdeI/OmpD-associated family protein</fullName>
    </recommendedName>
</protein>
<keyword evidence="3" id="KW-1185">Reference proteome</keyword>
<evidence type="ECO:0000313" key="3">
    <source>
        <dbReference type="Proteomes" id="UP000524237"/>
    </source>
</evidence>
<proteinExistence type="predicted"/>
<evidence type="ECO:0008006" key="4">
    <source>
        <dbReference type="Google" id="ProtNLM"/>
    </source>
</evidence>
<evidence type="ECO:0000256" key="1">
    <source>
        <dbReference type="SAM" id="MobiDB-lite"/>
    </source>
</evidence>
<dbReference type="Proteomes" id="UP000524237">
    <property type="component" value="Unassembled WGS sequence"/>
</dbReference>
<dbReference type="AlphaFoldDB" id="A0A7W3JUE2"/>
<dbReference type="EMBL" id="JACGWU010000004">
    <property type="protein sequence ID" value="MBA8829340.1"/>
    <property type="molecule type" value="Genomic_DNA"/>
</dbReference>
<accession>A0A7W3JUE2</accession>
<comment type="caution">
    <text evidence="2">The sequence shown here is derived from an EMBL/GenBank/DDBJ whole genome shotgun (WGS) entry which is preliminary data.</text>
</comment>
<dbReference type="Pfam" id="PF13376">
    <property type="entry name" value="OmdA"/>
    <property type="match status" value="1"/>
</dbReference>
<gene>
    <name evidence="2" type="ORF">FB555_001445</name>
</gene>
<feature type="compositionally biased region" description="Basic and acidic residues" evidence="1">
    <location>
        <begin position="1"/>
        <end position="11"/>
    </location>
</feature>
<feature type="region of interest" description="Disordered" evidence="1">
    <location>
        <begin position="1"/>
        <end position="21"/>
    </location>
</feature>
<sequence>MASTNRRDKNGRLKRKPVEMTPDIKQALESAGLRADFDHRPPHQRNEYVAWVTRADHPDIRAKRLNQMLDELGKGGLYMRADDPASRK</sequence>
<dbReference type="RefSeq" id="WP_246323647.1">
    <property type="nucleotide sequence ID" value="NZ_JACGWU010000004.1"/>
</dbReference>